<dbReference type="STRING" id="914234.M2RDK2"/>
<reference evidence="2 3" key="1">
    <citation type="journal article" date="2012" name="Proc. Natl. Acad. Sci. U.S.A.">
        <title>Comparative genomics of Ceriporiopsis subvermispora and Phanerochaete chrysosporium provide insight into selective ligninolysis.</title>
        <authorList>
            <person name="Fernandez-Fueyo E."/>
            <person name="Ruiz-Duenas F.J."/>
            <person name="Ferreira P."/>
            <person name="Floudas D."/>
            <person name="Hibbett D.S."/>
            <person name="Canessa P."/>
            <person name="Larrondo L.F."/>
            <person name="James T.Y."/>
            <person name="Seelenfreund D."/>
            <person name="Lobos S."/>
            <person name="Polanco R."/>
            <person name="Tello M."/>
            <person name="Honda Y."/>
            <person name="Watanabe T."/>
            <person name="Watanabe T."/>
            <person name="Ryu J.S."/>
            <person name="Kubicek C.P."/>
            <person name="Schmoll M."/>
            <person name="Gaskell J."/>
            <person name="Hammel K.E."/>
            <person name="St John F.J."/>
            <person name="Vanden Wymelenberg A."/>
            <person name="Sabat G."/>
            <person name="Splinter BonDurant S."/>
            <person name="Syed K."/>
            <person name="Yadav J.S."/>
            <person name="Doddapaneni H."/>
            <person name="Subramanian V."/>
            <person name="Lavin J.L."/>
            <person name="Oguiza J.A."/>
            <person name="Perez G."/>
            <person name="Pisabarro A.G."/>
            <person name="Ramirez L."/>
            <person name="Santoyo F."/>
            <person name="Master E."/>
            <person name="Coutinho P.M."/>
            <person name="Henrissat B."/>
            <person name="Lombard V."/>
            <person name="Magnuson J.K."/>
            <person name="Kuees U."/>
            <person name="Hori C."/>
            <person name="Igarashi K."/>
            <person name="Samejima M."/>
            <person name="Held B.W."/>
            <person name="Barry K.W."/>
            <person name="LaButti K.M."/>
            <person name="Lapidus A."/>
            <person name="Lindquist E.A."/>
            <person name="Lucas S.M."/>
            <person name="Riley R."/>
            <person name="Salamov A.A."/>
            <person name="Hoffmeister D."/>
            <person name="Schwenk D."/>
            <person name="Hadar Y."/>
            <person name="Yarden O."/>
            <person name="de Vries R.P."/>
            <person name="Wiebenga A."/>
            <person name="Stenlid J."/>
            <person name="Eastwood D."/>
            <person name="Grigoriev I.V."/>
            <person name="Berka R.M."/>
            <person name="Blanchette R.A."/>
            <person name="Kersten P."/>
            <person name="Martinez A.T."/>
            <person name="Vicuna R."/>
            <person name="Cullen D."/>
        </authorList>
    </citation>
    <scope>NUCLEOTIDE SEQUENCE [LARGE SCALE GENOMIC DNA]</scope>
    <source>
        <strain evidence="2 3">B</strain>
    </source>
</reference>
<dbReference type="GO" id="GO:0005829">
    <property type="term" value="C:cytosol"/>
    <property type="evidence" value="ECO:0007669"/>
    <property type="project" value="TreeGrafter"/>
</dbReference>
<feature type="domain" description="Glutamine amidotransferase" evidence="1">
    <location>
        <begin position="46"/>
        <end position="213"/>
    </location>
</feature>
<dbReference type="InterPro" id="IPR017926">
    <property type="entry name" value="GATASE"/>
</dbReference>
<dbReference type="InterPro" id="IPR044992">
    <property type="entry name" value="ChyE-like"/>
</dbReference>
<name>M2RDK2_CERS8</name>
<accession>M2RDK2</accession>
<dbReference type="PANTHER" id="PTHR42695">
    <property type="entry name" value="GLUTAMINE AMIDOTRANSFERASE YLR126C-RELATED"/>
    <property type="match status" value="1"/>
</dbReference>
<protein>
    <recommendedName>
        <fullName evidence="1">Glutamine amidotransferase domain-containing protein</fullName>
    </recommendedName>
</protein>
<dbReference type="Pfam" id="PF00117">
    <property type="entry name" value="GATase"/>
    <property type="match status" value="1"/>
</dbReference>
<evidence type="ECO:0000313" key="3">
    <source>
        <dbReference type="Proteomes" id="UP000016930"/>
    </source>
</evidence>
<organism evidence="2 3">
    <name type="scientific">Ceriporiopsis subvermispora (strain B)</name>
    <name type="common">White-rot fungus</name>
    <name type="synonym">Gelatoporia subvermispora</name>
    <dbReference type="NCBI Taxonomy" id="914234"/>
    <lineage>
        <taxon>Eukaryota</taxon>
        <taxon>Fungi</taxon>
        <taxon>Dikarya</taxon>
        <taxon>Basidiomycota</taxon>
        <taxon>Agaricomycotina</taxon>
        <taxon>Agaricomycetes</taxon>
        <taxon>Polyporales</taxon>
        <taxon>Gelatoporiaceae</taxon>
        <taxon>Gelatoporia</taxon>
    </lineage>
</organism>
<dbReference type="SUPFAM" id="SSF52317">
    <property type="entry name" value="Class I glutamine amidotransferase-like"/>
    <property type="match status" value="1"/>
</dbReference>
<dbReference type="CDD" id="cd01741">
    <property type="entry name" value="GATase1_1"/>
    <property type="match status" value="1"/>
</dbReference>
<dbReference type="PANTHER" id="PTHR42695:SF5">
    <property type="entry name" value="GLUTAMINE AMIDOTRANSFERASE YLR126C-RELATED"/>
    <property type="match status" value="1"/>
</dbReference>
<evidence type="ECO:0000259" key="1">
    <source>
        <dbReference type="Pfam" id="PF00117"/>
    </source>
</evidence>
<sequence length="262" mass="28805">MPASTRIALFLCDTPIPTVRATDGDYTDIFNALLRSSLPSNSVTEFSLEPYDVREKMEYPDSIDDYRAIILTGSAASAYENLDWINKLIDYVAKVAKEKPYIKLIGICFGHQIIARAMGKECVPNDGKWEVGVTEVTLTDIGKQLFGAPTINIQQMHRDHVPEVPDSCHLLGSTAIAGNQGIVEFHPGTDPSKASPKDVHVLTLQGHPEFTRRISEAIVEARSSTGVLSKDVVGDFNRRIEWRNDGPGVIGKVIWNVIGVDS</sequence>
<dbReference type="HOGENOM" id="CLU_054974_0_2_1"/>
<evidence type="ECO:0000313" key="2">
    <source>
        <dbReference type="EMBL" id="EMD36512.1"/>
    </source>
</evidence>
<dbReference type="OrthoDB" id="92161at2759"/>
<dbReference type="Proteomes" id="UP000016930">
    <property type="component" value="Unassembled WGS sequence"/>
</dbReference>
<dbReference type="PROSITE" id="PS51273">
    <property type="entry name" value="GATASE_TYPE_1"/>
    <property type="match status" value="1"/>
</dbReference>
<dbReference type="AlphaFoldDB" id="M2RDK2"/>
<dbReference type="EMBL" id="KB445798">
    <property type="protein sequence ID" value="EMD36512.1"/>
    <property type="molecule type" value="Genomic_DNA"/>
</dbReference>
<gene>
    <name evidence="2" type="ORF">CERSUDRAFT_115564</name>
</gene>
<proteinExistence type="predicted"/>
<dbReference type="GO" id="GO:0005634">
    <property type="term" value="C:nucleus"/>
    <property type="evidence" value="ECO:0007669"/>
    <property type="project" value="TreeGrafter"/>
</dbReference>
<keyword evidence="3" id="KW-1185">Reference proteome</keyword>
<dbReference type="InterPro" id="IPR029062">
    <property type="entry name" value="Class_I_gatase-like"/>
</dbReference>
<dbReference type="Gene3D" id="3.40.50.880">
    <property type="match status" value="1"/>
</dbReference>